<proteinExistence type="predicted"/>
<organism evidence="2 3">
    <name type="scientific">Pseudomonas oryzae</name>
    <dbReference type="NCBI Taxonomy" id="1392877"/>
    <lineage>
        <taxon>Bacteria</taxon>
        <taxon>Pseudomonadati</taxon>
        <taxon>Pseudomonadota</taxon>
        <taxon>Gammaproteobacteria</taxon>
        <taxon>Pseudomonadales</taxon>
        <taxon>Pseudomonadaceae</taxon>
        <taxon>Pseudomonas</taxon>
    </lineage>
</organism>
<dbReference type="STRING" id="1392877.SAMN05216221_0560"/>
<dbReference type="SUPFAM" id="SSF47226">
    <property type="entry name" value="Histidine-containing phosphotransfer domain, HPT domain"/>
    <property type="match status" value="2"/>
</dbReference>
<reference evidence="3" key="1">
    <citation type="submission" date="2016-10" db="EMBL/GenBank/DDBJ databases">
        <authorList>
            <person name="Varghese N."/>
            <person name="Submissions S."/>
        </authorList>
    </citation>
    <scope>NUCLEOTIDE SEQUENCE [LARGE SCALE GENOMIC DNA]</scope>
    <source>
        <strain evidence="3">KCTC 32247</strain>
    </source>
</reference>
<protein>
    <recommendedName>
        <fullName evidence="1">Scaffold protein FimL second domain-containing protein</fullName>
    </recommendedName>
</protein>
<evidence type="ECO:0000313" key="3">
    <source>
        <dbReference type="Proteomes" id="UP000243359"/>
    </source>
</evidence>
<sequence length="565" mass="61584">MVTGATSLGLVRNELFATIEQAEQSLEQFIAERLNVSLLQQAVEYLQQIRGILKLIELAGAELLAQEALLLATDIPAGAGQERDGQLAALGKALFVLRRYLEGIDSHRQEIPELLLPVINELRQSTGQPTLPECYFFSVRLDQPRPLRRSVEIQPGVANRDASRLRQMYQLGLTNVLREQNLSAALKLMSRALGRLDDLLGGRERSRMCWVGAAALEAMADGQLRPTKSRKQLLSRLDRDLRQLLTNAQFEAPRSLLKELLYLVALAGTRGERASEMQRVFGLAPLPFTDHLLGEESRRLSGPGEDVMRSLSVAIREELTGVKDILDLLERGAATPEGRVNLHAQIGRLAKTLGMIGLSSAANTLQAQVELVGGWCERSDNPPAAELLRLADALLYVESMVANLEQNESFKRQMRNAEAAGAPAASGDTSYASHQLVEARIVVMDEAQAGLALAKRAITAYLESSGDKLNLANVPTSLQAVRGGLWFLGLERAAELVGACADYIQANMIETQQIPSEQMLETLADALTSLEFFLEGGANLRPEGQQDVLDLAADSVRALGMQVAA</sequence>
<dbReference type="InterPro" id="IPR058661">
    <property type="entry name" value="FimL_2nd"/>
</dbReference>
<evidence type="ECO:0000313" key="2">
    <source>
        <dbReference type="EMBL" id="SDR88286.1"/>
    </source>
</evidence>
<accession>A0A1H1MNG3</accession>
<gene>
    <name evidence="2" type="ORF">SAMN05216221_0560</name>
</gene>
<dbReference type="OrthoDB" id="9803176at2"/>
<dbReference type="RefSeq" id="WP_090347514.1">
    <property type="nucleotide sequence ID" value="NZ_LT629751.1"/>
</dbReference>
<evidence type="ECO:0000259" key="1">
    <source>
        <dbReference type="Pfam" id="PF26379"/>
    </source>
</evidence>
<dbReference type="InterPro" id="IPR036641">
    <property type="entry name" value="HPT_dom_sf"/>
</dbReference>
<feature type="domain" description="Scaffold protein FimL second" evidence="1">
    <location>
        <begin position="158"/>
        <end position="292"/>
    </location>
</feature>
<name>A0A1H1MNG3_9PSED</name>
<keyword evidence="3" id="KW-1185">Reference proteome</keyword>
<dbReference type="AlphaFoldDB" id="A0A1H1MNG3"/>
<dbReference type="EMBL" id="LT629751">
    <property type="protein sequence ID" value="SDR88286.1"/>
    <property type="molecule type" value="Genomic_DNA"/>
</dbReference>
<dbReference type="Proteomes" id="UP000243359">
    <property type="component" value="Chromosome I"/>
</dbReference>
<dbReference type="GO" id="GO:0000160">
    <property type="term" value="P:phosphorelay signal transduction system"/>
    <property type="evidence" value="ECO:0007669"/>
    <property type="project" value="InterPro"/>
</dbReference>
<dbReference type="Pfam" id="PF26379">
    <property type="entry name" value="FimL_2nd"/>
    <property type="match status" value="1"/>
</dbReference>